<accession>A0A6J6GH64</accession>
<dbReference type="EMBL" id="CAEZZS010000009">
    <property type="protein sequence ID" value="CAB4770799.1"/>
    <property type="molecule type" value="Genomic_DNA"/>
</dbReference>
<dbReference type="AlphaFoldDB" id="A0A6J6GH64"/>
<evidence type="ECO:0000313" key="5">
    <source>
        <dbReference type="EMBL" id="CAB4858560.1"/>
    </source>
</evidence>
<dbReference type="EMBL" id="CAEZUJ010000019">
    <property type="protein sequence ID" value="CAB4599013.1"/>
    <property type="molecule type" value="Genomic_DNA"/>
</dbReference>
<dbReference type="EMBL" id="CAEZXH010000045">
    <property type="protein sequence ID" value="CAB4685261.1"/>
    <property type="molecule type" value="Genomic_DNA"/>
</dbReference>
<dbReference type="EMBL" id="CAFBLI010000014">
    <property type="protein sequence ID" value="CAB4858560.1"/>
    <property type="molecule type" value="Genomic_DNA"/>
</dbReference>
<organism evidence="1">
    <name type="scientific">freshwater metagenome</name>
    <dbReference type="NCBI Taxonomy" id="449393"/>
    <lineage>
        <taxon>unclassified sequences</taxon>
        <taxon>metagenomes</taxon>
        <taxon>ecological metagenomes</taxon>
    </lineage>
</organism>
<evidence type="ECO:0000313" key="2">
    <source>
        <dbReference type="EMBL" id="CAB4685261.1"/>
    </source>
</evidence>
<gene>
    <name evidence="1" type="ORF">UFOPK1811_00657</name>
    <name evidence="2" type="ORF">UFOPK2360_00820</name>
    <name evidence="3" type="ORF">UFOPK2659_00506</name>
    <name evidence="4" type="ORF">UFOPK2922_00335</name>
    <name evidence="5" type="ORF">UFOPK3306_00296</name>
</gene>
<sequence length="264" mass="29663">MALQNFEIVAGDPNSKVILHVPHSATFIPDDLRKDILLSDQELKAELDEMTDTFTEAIALKAAELSGSKPWLFVNNFSRLVIDPERFPDEREAMNSVGMGAVYQKTSIGTQLRNPDPTVEKQLLADYFHPYARALSDLVEKRFTVLGEVTLIDVHSYRVNQHPNAINHGQIRPPICIGTDPFHTPTWLTEAAQSAFSIIGENYLNQPYSGTYVPLIFYQKEAKITSLMMETRADTFLTDELITHAGFETVTKALANLVDLIQLR</sequence>
<dbReference type="EMBL" id="CAEZYJ010000054">
    <property type="protein sequence ID" value="CAB4718824.1"/>
    <property type="molecule type" value="Genomic_DNA"/>
</dbReference>
<name>A0A6J6GH64_9ZZZZ</name>
<evidence type="ECO:0000313" key="4">
    <source>
        <dbReference type="EMBL" id="CAB4770799.1"/>
    </source>
</evidence>
<dbReference type="Pfam" id="PF05013">
    <property type="entry name" value="FGase"/>
    <property type="match status" value="1"/>
</dbReference>
<dbReference type="Gene3D" id="3.40.630.40">
    <property type="entry name" value="Zn-dependent exopeptidases"/>
    <property type="match status" value="1"/>
</dbReference>
<proteinExistence type="predicted"/>
<evidence type="ECO:0000313" key="3">
    <source>
        <dbReference type="EMBL" id="CAB4718824.1"/>
    </source>
</evidence>
<evidence type="ECO:0000313" key="1">
    <source>
        <dbReference type="EMBL" id="CAB4599013.1"/>
    </source>
</evidence>
<dbReference type="InterPro" id="IPR007709">
    <property type="entry name" value="N-FG_amidohydro"/>
</dbReference>
<protein>
    <submittedName>
        <fullName evidence="1">Unannotated protein</fullName>
    </submittedName>
</protein>
<reference evidence="1" key="1">
    <citation type="submission" date="2020-05" db="EMBL/GenBank/DDBJ databases">
        <authorList>
            <person name="Chiriac C."/>
            <person name="Salcher M."/>
            <person name="Ghai R."/>
            <person name="Kavagutti S V."/>
        </authorList>
    </citation>
    <scope>NUCLEOTIDE SEQUENCE</scope>
</reference>
<dbReference type="SUPFAM" id="SSF53187">
    <property type="entry name" value="Zn-dependent exopeptidases"/>
    <property type="match status" value="1"/>
</dbReference>